<dbReference type="EMBL" id="CAJOBH010163878">
    <property type="protein sequence ID" value="CAF4888252.1"/>
    <property type="molecule type" value="Genomic_DNA"/>
</dbReference>
<protein>
    <submittedName>
        <fullName evidence="2">Uncharacterized protein</fullName>
    </submittedName>
</protein>
<feature type="compositionally biased region" description="Low complexity" evidence="1">
    <location>
        <begin position="12"/>
        <end position="23"/>
    </location>
</feature>
<organism evidence="2 4">
    <name type="scientific">Rotaria magnacalcarata</name>
    <dbReference type="NCBI Taxonomy" id="392030"/>
    <lineage>
        <taxon>Eukaryota</taxon>
        <taxon>Metazoa</taxon>
        <taxon>Spiralia</taxon>
        <taxon>Gnathifera</taxon>
        <taxon>Rotifera</taxon>
        <taxon>Eurotatoria</taxon>
        <taxon>Bdelloidea</taxon>
        <taxon>Philodinida</taxon>
        <taxon>Philodinidae</taxon>
        <taxon>Rotaria</taxon>
    </lineage>
</organism>
<feature type="non-terminal residue" evidence="2">
    <location>
        <position position="76"/>
    </location>
</feature>
<proteinExistence type="predicted"/>
<dbReference type="AlphaFoldDB" id="A0A8S3C6X5"/>
<gene>
    <name evidence="2" type="ORF">BYL167_LOCUS51647</name>
    <name evidence="3" type="ORF">GIL414_LOCUS60538</name>
</gene>
<feature type="compositionally biased region" description="Polar residues" evidence="1">
    <location>
        <begin position="1"/>
        <end position="11"/>
    </location>
</feature>
<dbReference type="EMBL" id="CAJOBJ010234064">
    <property type="protein sequence ID" value="CAF5061256.1"/>
    <property type="molecule type" value="Genomic_DNA"/>
</dbReference>
<sequence>QGLLSTLNNQGSLSTSNNLSPLPAEGQQARRTSITKTTTTSTGSTSLSPEIEELLRSADITTDSTQNHNERVTERR</sequence>
<evidence type="ECO:0000256" key="1">
    <source>
        <dbReference type="SAM" id="MobiDB-lite"/>
    </source>
</evidence>
<feature type="non-terminal residue" evidence="2">
    <location>
        <position position="1"/>
    </location>
</feature>
<accession>A0A8S3C6X5</accession>
<feature type="region of interest" description="Disordered" evidence="1">
    <location>
        <begin position="1"/>
        <end position="76"/>
    </location>
</feature>
<reference evidence="2" key="1">
    <citation type="submission" date="2021-02" db="EMBL/GenBank/DDBJ databases">
        <authorList>
            <person name="Nowell W R."/>
        </authorList>
    </citation>
    <scope>NUCLEOTIDE SEQUENCE</scope>
</reference>
<name>A0A8S3C6X5_9BILA</name>
<feature type="compositionally biased region" description="Low complexity" evidence="1">
    <location>
        <begin position="32"/>
        <end position="48"/>
    </location>
</feature>
<comment type="caution">
    <text evidence="2">The sequence shown here is derived from an EMBL/GenBank/DDBJ whole genome shotgun (WGS) entry which is preliminary data.</text>
</comment>
<evidence type="ECO:0000313" key="4">
    <source>
        <dbReference type="Proteomes" id="UP000681967"/>
    </source>
</evidence>
<evidence type="ECO:0000313" key="2">
    <source>
        <dbReference type="EMBL" id="CAF4888252.1"/>
    </source>
</evidence>
<dbReference type="Proteomes" id="UP000681720">
    <property type="component" value="Unassembled WGS sequence"/>
</dbReference>
<dbReference type="Proteomes" id="UP000681967">
    <property type="component" value="Unassembled WGS sequence"/>
</dbReference>
<evidence type="ECO:0000313" key="3">
    <source>
        <dbReference type="EMBL" id="CAF5061256.1"/>
    </source>
</evidence>